<feature type="region of interest" description="Disordered" evidence="1">
    <location>
        <begin position="1"/>
        <end position="24"/>
    </location>
</feature>
<dbReference type="Proteomes" id="UP000275401">
    <property type="component" value="Unassembled WGS sequence"/>
</dbReference>
<dbReference type="GO" id="GO:0016787">
    <property type="term" value="F:hydrolase activity"/>
    <property type="evidence" value="ECO:0007669"/>
    <property type="project" value="UniProtKB-KW"/>
</dbReference>
<evidence type="ECO:0000256" key="1">
    <source>
        <dbReference type="SAM" id="MobiDB-lite"/>
    </source>
</evidence>
<dbReference type="InterPro" id="IPR051049">
    <property type="entry name" value="Dienelactone_hydrolase-like"/>
</dbReference>
<proteinExistence type="predicted"/>
<evidence type="ECO:0000259" key="2">
    <source>
        <dbReference type="Pfam" id="PF01738"/>
    </source>
</evidence>
<sequence>MASAHGTSLDVPTPDGVADAYLAHPDDGHPHPGVLLYPDAFGPRASVEDAAKRLAGHGYTVLVPNVLYRAGRAPVVDLPEFIDPSQRSDLFDQLGPLMKAHTPELATRDAGAYLDWLAASPLATDGPVGSVGYCMGGVLAVRTAAAHPERVAAAASFHGGHLVTDAPDSPHRLVDRVSAELYFGHADQDPSIPADQIAVLEQALDAAGVRYRSEVYGGAHHGFTQVDTAMYDAAAEDRHWRELLALFERTLGK</sequence>
<dbReference type="InterPro" id="IPR002925">
    <property type="entry name" value="Dienelactn_hydro"/>
</dbReference>
<protein>
    <submittedName>
        <fullName evidence="3">Dienelactone hydrolase family protein</fullName>
    </submittedName>
</protein>
<dbReference type="Pfam" id="PF01738">
    <property type="entry name" value="DLH"/>
    <property type="match status" value="1"/>
</dbReference>
<keyword evidence="3" id="KW-0378">Hydrolase</keyword>
<organism evidence="3 4">
    <name type="scientific">Streptomyces botrytidirepellens</name>
    <dbReference type="NCBI Taxonomy" id="2486417"/>
    <lineage>
        <taxon>Bacteria</taxon>
        <taxon>Bacillati</taxon>
        <taxon>Actinomycetota</taxon>
        <taxon>Actinomycetes</taxon>
        <taxon>Kitasatosporales</taxon>
        <taxon>Streptomycetaceae</taxon>
        <taxon>Streptomyces</taxon>
    </lineage>
</organism>
<dbReference type="RefSeq" id="WP_123106351.1">
    <property type="nucleotide sequence ID" value="NZ_RIBZ01000684.1"/>
</dbReference>
<dbReference type="EMBL" id="RIBZ01000684">
    <property type="protein sequence ID" value="RNG00123.1"/>
    <property type="molecule type" value="Genomic_DNA"/>
</dbReference>
<dbReference type="AlphaFoldDB" id="A0A3M8UA34"/>
<dbReference type="Gene3D" id="3.40.50.1820">
    <property type="entry name" value="alpha/beta hydrolase"/>
    <property type="match status" value="1"/>
</dbReference>
<comment type="caution">
    <text evidence="3">The sequence shown here is derived from an EMBL/GenBank/DDBJ whole genome shotgun (WGS) entry which is preliminary data.</text>
</comment>
<reference evidence="3 4" key="1">
    <citation type="submission" date="2018-11" db="EMBL/GenBank/DDBJ databases">
        <title>The Potential of Streptomyces as Biocontrol Agents against the Tomato grey mould, Botrytis cinerea (Gray mold) Frontiers in Microbiology.</title>
        <authorList>
            <person name="Li D."/>
        </authorList>
    </citation>
    <scope>NUCLEOTIDE SEQUENCE [LARGE SCALE GENOMIC DNA]</scope>
    <source>
        <strain evidence="3 4">NEAU-LD23</strain>
    </source>
</reference>
<dbReference type="SUPFAM" id="SSF53474">
    <property type="entry name" value="alpha/beta-Hydrolases"/>
    <property type="match status" value="1"/>
</dbReference>
<dbReference type="InterPro" id="IPR029058">
    <property type="entry name" value="AB_hydrolase_fold"/>
</dbReference>
<evidence type="ECO:0000313" key="4">
    <source>
        <dbReference type="Proteomes" id="UP000275401"/>
    </source>
</evidence>
<accession>A0A3M8UA34</accession>
<name>A0A3M8UA34_9ACTN</name>
<evidence type="ECO:0000313" key="3">
    <source>
        <dbReference type="EMBL" id="RNG00123.1"/>
    </source>
</evidence>
<feature type="domain" description="Dienelactone hydrolase" evidence="2">
    <location>
        <begin position="19"/>
        <end position="250"/>
    </location>
</feature>
<keyword evidence="4" id="KW-1185">Reference proteome</keyword>
<dbReference type="PANTHER" id="PTHR46623">
    <property type="entry name" value="CARBOXYMETHYLENEBUTENOLIDASE-RELATED"/>
    <property type="match status" value="1"/>
</dbReference>
<dbReference type="PANTHER" id="PTHR46623:SF10">
    <property type="entry name" value="CARBOXYMETHYLENEBUTENOLIDASE HOMOLOG"/>
    <property type="match status" value="1"/>
</dbReference>
<gene>
    <name evidence="3" type="ORF">EEJ42_35660</name>
</gene>